<dbReference type="EMBL" id="RBIL01000001">
    <property type="protein sequence ID" value="RKQ93832.1"/>
    <property type="molecule type" value="Genomic_DNA"/>
</dbReference>
<dbReference type="AlphaFoldDB" id="A0A660LFG6"/>
<dbReference type="Proteomes" id="UP000278962">
    <property type="component" value="Unassembled WGS sequence"/>
</dbReference>
<comment type="caution">
    <text evidence="1">The sequence shown here is derived from an EMBL/GenBank/DDBJ whole genome shotgun (WGS) entry which is preliminary data.</text>
</comment>
<accession>A0A660LFG6</accession>
<name>A0A660LFG6_9ACTN</name>
<gene>
    <name evidence="1" type="ORF">C8N24_3706</name>
</gene>
<evidence type="ECO:0000313" key="1">
    <source>
        <dbReference type="EMBL" id="RKQ93832.1"/>
    </source>
</evidence>
<sequence>MSTLAGQRRFSSPLGALVVAREFPRALSSEDGFLGSEKAFGHPQAWVDPTQLVLDRAHVGSHQLHSAFASRPPRPVKAAENA</sequence>
<organism evidence="1 2">
    <name type="scientific">Solirubrobacter pauli</name>
    <dbReference type="NCBI Taxonomy" id="166793"/>
    <lineage>
        <taxon>Bacteria</taxon>
        <taxon>Bacillati</taxon>
        <taxon>Actinomycetota</taxon>
        <taxon>Thermoleophilia</taxon>
        <taxon>Solirubrobacterales</taxon>
        <taxon>Solirubrobacteraceae</taxon>
        <taxon>Solirubrobacter</taxon>
    </lineage>
</organism>
<evidence type="ECO:0000313" key="2">
    <source>
        <dbReference type="Proteomes" id="UP000278962"/>
    </source>
</evidence>
<reference evidence="1 2" key="1">
    <citation type="submission" date="2018-10" db="EMBL/GenBank/DDBJ databases">
        <title>Genomic Encyclopedia of Archaeal and Bacterial Type Strains, Phase II (KMG-II): from individual species to whole genera.</title>
        <authorList>
            <person name="Goeker M."/>
        </authorList>
    </citation>
    <scope>NUCLEOTIDE SEQUENCE [LARGE SCALE GENOMIC DNA]</scope>
    <source>
        <strain evidence="1 2">DSM 14954</strain>
    </source>
</reference>
<proteinExistence type="predicted"/>
<protein>
    <submittedName>
        <fullName evidence="1">Uncharacterized protein</fullName>
    </submittedName>
</protein>
<keyword evidence="2" id="KW-1185">Reference proteome</keyword>